<feature type="domain" description="GTD-binding" evidence="7">
    <location>
        <begin position="153"/>
        <end position="251"/>
    </location>
</feature>
<feature type="coiled-coil region" evidence="5">
    <location>
        <begin position="159"/>
        <end position="260"/>
    </location>
</feature>
<accession>A0A8T0HIX2</accession>
<evidence type="ECO:0000256" key="3">
    <source>
        <dbReference type="ARBA" id="ARBA00022989"/>
    </source>
</evidence>
<comment type="caution">
    <text evidence="8">The sequence shown here is derived from an EMBL/GenBank/DDBJ whole genome shotgun (WGS) entry which is preliminary data.</text>
</comment>
<dbReference type="PROSITE" id="PS51775">
    <property type="entry name" value="GTD_BINDING"/>
    <property type="match status" value="1"/>
</dbReference>
<dbReference type="GO" id="GO:0016020">
    <property type="term" value="C:membrane"/>
    <property type="evidence" value="ECO:0007669"/>
    <property type="project" value="UniProtKB-SubCell"/>
</dbReference>
<dbReference type="InterPro" id="IPR039306">
    <property type="entry name" value="MYOB"/>
</dbReference>
<evidence type="ECO:0000256" key="4">
    <source>
        <dbReference type="ARBA" id="ARBA00023136"/>
    </source>
</evidence>
<dbReference type="InterPro" id="IPR007656">
    <property type="entry name" value="GTD-bd"/>
</dbReference>
<dbReference type="Proteomes" id="UP000822688">
    <property type="component" value="Chromosome 6"/>
</dbReference>
<evidence type="ECO:0000313" key="8">
    <source>
        <dbReference type="EMBL" id="KAG0570212.1"/>
    </source>
</evidence>
<keyword evidence="5" id="KW-0175">Coiled coil</keyword>
<feature type="compositionally biased region" description="Basic and acidic residues" evidence="6">
    <location>
        <begin position="681"/>
        <end position="692"/>
    </location>
</feature>
<reference evidence="8 9" key="1">
    <citation type="submission" date="2020-06" db="EMBL/GenBank/DDBJ databases">
        <title>WGS assembly of Ceratodon purpureus strain R40.</title>
        <authorList>
            <person name="Carey S.B."/>
            <person name="Jenkins J."/>
            <person name="Shu S."/>
            <person name="Lovell J.T."/>
            <person name="Sreedasyam A."/>
            <person name="Maumus F."/>
            <person name="Tiley G.P."/>
            <person name="Fernandez-Pozo N."/>
            <person name="Barry K."/>
            <person name="Chen C."/>
            <person name="Wang M."/>
            <person name="Lipzen A."/>
            <person name="Daum C."/>
            <person name="Saski C.A."/>
            <person name="Payton A.C."/>
            <person name="Mcbreen J.C."/>
            <person name="Conrad R.E."/>
            <person name="Kollar L.M."/>
            <person name="Olsson S."/>
            <person name="Huttunen S."/>
            <person name="Landis J.B."/>
            <person name="Wickett N.J."/>
            <person name="Johnson M.G."/>
            <person name="Rensing S.A."/>
            <person name="Grimwood J."/>
            <person name="Schmutz J."/>
            <person name="Mcdaniel S.F."/>
        </authorList>
    </citation>
    <scope>NUCLEOTIDE SEQUENCE [LARGE SCALE GENOMIC DNA]</scope>
    <source>
        <strain evidence="8 9">R40</strain>
    </source>
</reference>
<dbReference type="EMBL" id="CM026427">
    <property type="protein sequence ID" value="KAG0570212.1"/>
    <property type="molecule type" value="Genomic_DNA"/>
</dbReference>
<feature type="region of interest" description="Disordered" evidence="6">
    <location>
        <begin position="666"/>
        <end position="717"/>
    </location>
</feature>
<evidence type="ECO:0000259" key="7">
    <source>
        <dbReference type="PROSITE" id="PS51775"/>
    </source>
</evidence>
<evidence type="ECO:0000256" key="6">
    <source>
        <dbReference type="SAM" id="MobiDB-lite"/>
    </source>
</evidence>
<proteinExistence type="predicted"/>
<sequence length="798" mass="89452">MMWMDWLEWIGSGVEMAWARLRQDHALHWSVTALLDASVEVVVAFMVLVCTVLNFFTSSFIRVSGFHIPCSCCVHFRKDSSVIEVTASQNFSLSASKSIGAASREAISYDLTFEGLTGKDGADSEFARFLRYEYVNKDLNDRTQEDVDRVQFAKVHELLRALQAERETMASLYSELEQERNSSATAASEALAMISRLQEEKAAIQMESWQFQRMVMEKAMYDQEAIEVLKEILAKQEEERLDLEEEVRLYKERLDEVLMEEQDYAERIGRDYVPMHLLEGTLTDGNSISPKSERGELLSSERITPSGSISKEDRLTLDVRLVKEERKTPDGIPSKEERITPNGRPLKEERITPTGRPSKEERITPNGRPSKEERITPNGRPSKEERITPNGRIEDAEFLDRLSKTKSQLLTALLQEGFPEPPSVFVEDSASFAKEMHKAIAKIPARAESLPILDHDHYKVGLGLGPIKVGREIGLPLPPAVAKKQTESVSVSREPTPPLTIAKTDKVWRGKDAGRVADEPTPPPNAEENTEKVRAVKNDGKPDESVFISREIGLPIPSVAAKKQNEKTYLVKDAGKFTDKPLIISREVSLPILPPVATKKQIEKAFLKDDGKVGGEPEFLSLKRRWSSRGTQEISVETLAKAKEDRRMEEKRLSVLEYVRNLEEQLQQQAGRPAPQLARARSVDGREEDVRFRSSGHYESSSVSAMSENSGVLERDESVQRRLFADGDSARQELSMNSLQGGGDDKLYAQQYSINSESGGKVSYGEGGFYVNTGTSAENADEALFVHDVYEVPHESGN</sequence>
<comment type="subcellular location">
    <subcellularLocation>
        <location evidence="1">Membrane</location>
        <topology evidence="1">Single-pass membrane protein</topology>
    </subcellularLocation>
</comment>
<protein>
    <recommendedName>
        <fullName evidence="7">GTD-binding domain-containing protein</fullName>
    </recommendedName>
</protein>
<evidence type="ECO:0000313" key="9">
    <source>
        <dbReference type="Proteomes" id="UP000822688"/>
    </source>
</evidence>
<evidence type="ECO:0000256" key="5">
    <source>
        <dbReference type="SAM" id="Coils"/>
    </source>
</evidence>
<keyword evidence="9" id="KW-1185">Reference proteome</keyword>
<feature type="region of interest" description="Disordered" evidence="6">
    <location>
        <begin position="325"/>
        <end position="387"/>
    </location>
</feature>
<organism evidence="8 9">
    <name type="scientific">Ceratodon purpureus</name>
    <name type="common">Fire moss</name>
    <name type="synonym">Dicranum purpureum</name>
    <dbReference type="NCBI Taxonomy" id="3225"/>
    <lineage>
        <taxon>Eukaryota</taxon>
        <taxon>Viridiplantae</taxon>
        <taxon>Streptophyta</taxon>
        <taxon>Embryophyta</taxon>
        <taxon>Bryophyta</taxon>
        <taxon>Bryophytina</taxon>
        <taxon>Bryopsida</taxon>
        <taxon>Dicranidae</taxon>
        <taxon>Pseudoditrichales</taxon>
        <taxon>Ditrichaceae</taxon>
        <taxon>Ceratodon</taxon>
    </lineage>
</organism>
<dbReference type="PANTHER" id="PTHR31448:SF3">
    <property type="entry name" value="MYOSIN-BINDING PROTEIN 2"/>
    <property type="match status" value="1"/>
</dbReference>
<dbReference type="Pfam" id="PF04576">
    <property type="entry name" value="Zein-binding"/>
    <property type="match status" value="1"/>
</dbReference>
<keyword evidence="2" id="KW-0812">Transmembrane</keyword>
<dbReference type="PANTHER" id="PTHR31448">
    <property type="entry name" value="MYOSIN-BINDING PROTEIN 2"/>
    <property type="match status" value="1"/>
</dbReference>
<evidence type="ECO:0000256" key="1">
    <source>
        <dbReference type="ARBA" id="ARBA00004167"/>
    </source>
</evidence>
<feature type="compositionally biased region" description="Low complexity" evidence="6">
    <location>
        <begin position="700"/>
        <end position="710"/>
    </location>
</feature>
<dbReference type="AlphaFoldDB" id="A0A8T0HIX2"/>
<dbReference type="GO" id="GO:0080115">
    <property type="term" value="F:myosin XI tail binding"/>
    <property type="evidence" value="ECO:0007669"/>
    <property type="project" value="UniProtKB-ARBA"/>
</dbReference>
<name>A0A8T0HIX2_CERPU</name>
<keyword evidence="4" id="KW-0472">Membrane</keyword>
<evidence type="ECO:0000256" key="2">
    <source>
        <dbReference type="ARBA" id="ARBA00022692"/>
    </source>
</evidence>
<keyword evidence="3" id="KW-1133">Transmembrane helix</keyword>
<gene>
    <name evidence="8" type="ORF">KC19_6G144300</name>
</gene>